<dbReference type="Gene3D" id="3.20.20.140">
    <property type="entry name" value="Metal-dependent hydrolases"/>
    <property type="match status" value="1"/>
</dbReference>
<dbReference type="GO" id="GO:0006145">
    <property type="term" value="P:purine nucleobase catabolic process"/>
    <property type="evidence" value="ECO:0007669"/>
    <property type="project" value="TreeGrafter"/>
</dbReference>
<sequence>MTIGRNGKTPADVDKLKKIVIGFSNDGNCLDDLDILKYIFKKDVLVLAHLEPEVKMLEKYISVYSEAGAGHLHIQHISKKESVKIISKAKKNGLKITCEVTPHHLYYSNEFENHQVNPPLGNIGDISALRKGLSDGIIDCIASDYAPIPRPKNTGFASFSSFIPLCYGLVLDKTINKKQLKYLISINPMKIINSRLESKL</sequence>
<dbReference type="GO" id="GO:0005737">
    <property type="term" value="C:cytoplasm"/>
    <property type="evidence" value="ECO:0007669"/>
    <property type="project" value="TreeGrafter"/>
</dbReference>
<organism evidence="1 2">
    <name type="scientific">Candidatus Berkelbacteria bacterium Athens1014_28</name>
    <dbReference type="NCBI Taxonomy" id="2017145"/>
    <lineage>
        <taxon>Bacteria</taxon>
        <taxon>Candidatus Berkelbacteria</taxon>
    </lineage>
</organism>
<evidence type="ECO:0000313" key="1">
    <source>
        <dbReference type="EMBL" id="TSC93525.1"/>
    </source>
</evidence>
<dbReference type="EMBL" id="VMGN01000043">
    <property type="protein sequence ID" value="TSC93525.1"/>
    <property type="molecule type" value="Genomic_DNA"/>
</dbReference>
<name>A0A554LKW7_9BACT</name>
<dbReference type="GO" id="GO:0004038">
    <property type="term" value="F:allantoinase activity"/>
    <property type="evidence" value="ECO:0007669"/>
    <property type="project" value="TreeGrafter"/>
</dbReference>
<reference evidence="1 2" key="1">
    <citation type="submission" date="2017-07" db="EMBL/GenBank/DDBJ databases">
        <title>Mechanisms for carbon and nitrogen cycling indicate functional differentiation within the Candidate Phyla Radiation.</title>
        <authorList>
            <person name="Danczak R.E."/>
            <person name="Johnston M.D."/>
            <person name="Kenah C."/>
            <person name="Slattery M."/>
            <person name="Wrighton K.C."/>
            <person name="Wilkins M.J."/>
        </authorList>
    </citation>
    <scope>NUCLEOTIDE SEQUENCE [LARGE SCALE GENOMIC DNA]</scope>
    <source>
        <strain evidence="1">Athens1014_28</strain>
    </source>
</reference>
<evidence type="ECO:0000313" key="2">
    <source>
        <dbReference type="Proteomes" id="UP000316495"/>
    </source>
</evidence>
<gene>
    <name evidence="1" type="ORF">Athens101428_658</name>
</gene>
<proteinExistence type="predicted"/>
<dbReference type="InterPro" id="IPR050138">
    <property type="entry name" value="DHOase/Allantoinase_Hydrolase"/>
</dbReference>
<dbReference type="InterPro" id="IPR032466">
    <property type="entry name" value="Metal_Hydrolase"/>
</dbReference>
<accession>A0A554LKW7</accession>
<comment type="caution">
    <text evidence="1">The sequence shown here is derived from an EMBL/GenBank/DDBJ whole genome shotgun (WGS) entry which is preliminary data.</text>
</comment>
<dbReference type="Proteomes" id="UP000316495">
    <property type="component" value="Unassembled WGS sequence"/>
</dbReference>
<dbReference type="PANTHER" id="PTHR43668:SF2">
    <property type="entry name" value="ALLANTOINASE"/>
    <property type="match status" value="1"/>
</dbReference>
<protein>
    <submittedName>
        <fullName evidence="1">Dihydroorotase</fullName>
    </submittedName>
</protein>
<dbReference type="SUPFAM" id="SSF51556">
    <property type="entry name" value="Metallo-dependent hydrolases"/>
    <property type="match status" value="1"/>
</dbReference>
<dbReference type="AlphaFoldDB" id="A0A554LKW7"/>
<dbReference type="PANTHER" id="PTHR43668">
    <property type="entry name" value="ALLANTOINASE"/>
    <property type="match status" value="1"/>
</dbReference>